<sequence>MVTDWSLSLPLLSFCLLPLSLVFLCVSYFSLYL</sequence>
<accession>A0A0E9U7C9</accession>
<feature type="transmembrane region" description="Helical" evidence="1">
    <location>
        <begin position="6"/>
        <end position="31"/>
    </location>
</feature>
<evidence type="ECO:0000256" key="1">
    <source>
        <dbReference type="SAM" id="Phobius"/>
    </source>
</evidence>
<dbReference type="AlphaFoldDB" id="A0A0E9U7C9"/>
<dbReference type="EMBL" id="GBXM01046920">
    <property type="protein sequence ID" value="JAH61657.1"/>
    <property type="molecule type" value="Transcribed_RNA"/>
</dbReference>
<protein>
    <submittedName>
        <fullName evidence="2">Uncharacterized protein</fullName>
    </submittedName>
</protein>
<organism evidence="2">
    <name type="scientific">Anguilla anguilla</name>
    <name type="common">European freshwater eel</name>
    <name type="synonym">Muraena anguilla</name>
    <dbReference type="NCBI Taxonomy" id="7936"/>
    <lineage>
        <taxon>Eukaryota</taxon>
        <taxon>Metazoa</taxon>
        <taxon>Chordata</taxon>
        <taxon>Craniata</taxon>
        <taxon>Vertebrata</taxon>
        <taxon>Euteleostomi</taxon>
        <taxon>Actinopterygii</taxon>
        <taxon>Neopterygii</taxon>
        <taxon>Teleostei</taxon>
        <taxon>Anguilliformes</taxon>
        <taxon>Anguillidae</taxon>
        <taxon>Anguilla</taxon>
    </lineage>
</organism>
<keyword evidence="1" id="KW-0812">Transmembrane</keyword>
<keyword evidence="1" id="KW-1133">Transmembrane helix</keyword>
<proteinExistence type="predicted"/>
<evidence type="ECO:0000313" key="2">
    <source>
        <dbReference type="EMBL" id="JAH61657.1"/>
    </source>
</evidence>
<keyword evidence="1" id="KW-0472">Membrane</keyword>
<name>A0A0E9U7C9_ANGAN</name>
<reference evidence="2" key="2">
    <citation type="journal article" date="2015" name="Fish Shellfish Immunol.">
        <title>Early steps in the European eel (Anguilla anguilla)-Vibrio vulnificus interaction in the gills: Role of the RtxA13 toxin.</title>
        <authorList>
            <person name="Callol A."/>
            <person name="Pajuelo D."/>
            <person name="Ebbesson L."/>
            <person name="Teles M."/>
            <person name="MacKenzie S."/>
            <person name="Amaro C."/>
        </authorList>
    </citation>
    <scope>NUCLEOTIDE SEQUENCE</scope>
</reference>
<reference evidence="2" key="1">
    <citation type="submission" date="2014-11" db="EMBL/GenBank/DDBJ databases">
        <authorList>
            <person name="Amaro Gonzalez C."/>
        </authorList>
    </citation>
    <scope>NUCLEOTIDE SEQUENCE</scope>
</reference>